<keyword evidence="1" id="KW-0812">Transmembrane</keyword>
<evidence type="ECO:0000313" key="2">
    <source>
        <dbReference type="EMBL" id="RXK86088.1"/>
    </source>
</evidence>
<keyword evidence="1" id="KW-1133">Transmembrane helix</keyword>
<dbReference type="OrthoDB" id="1493947at2"/>
<reference evidence="2 3" key="1">
    <citation type="submission" date="2019-01" db="EMBL/GenBank/DDBJ databases">
        <title>Filimonas sp. strain TTM-71.</title>
        <authorList>
            <person name="Chen W.-M."/>
        </authorList>
    </citation>
    <scope>NUCLEOTIDE SEQUENCE [LARGE SCALE GENOMIC DNA]</scope>
    <source>
        <strain evidence="2 3">TTM-71</strain>
    </source>
</reference>
<dbReference type="Proteomes" id="UP000290545">
    <property type="component" value="Unassembled WGS sequence"/>
</dbReference>
<feature type="transmembrane region" description="Helical" evidence="1">
    <location>
        <begin position="687"/>
        <end position="704"/>
    </location>
</feature>
<protein>
    <submittedName>
        <fullName evidence="2">Uncharacterized protein</fullName>
    </submittedName>
</protein>
<comment type="caution">
    <text evidence="2">The sequence shown here is derived from an EMBL/GenBank/DDBJ whole genome shotgun (WGS) entry which is preliminary data.</text>
</comment>
<gene>
    <name evidence="2" type="ORF">ESB13_04560</name>
</gene>
<name>A0A4Q1DB04_9BACT</name>
<keyword evidence="3" id="KW-1185">Reference proteome</keyword>
<organism evidence="2 3">
    <name type="scientific">Filimonas effusa</name>
    <dbReference type="NCBI Taxonomy" id="2508721"/>
    <lineage>
        <taxon>Bacteria</taxon>
        <taxon>Pseudomonadati</taxon>
        <taxon>Bacteroidota</taxon>
        <taxon>Chitinophagia</taxon>
        <taxon>Chitinophagales</taxon>
        <taxon>Chitinophagaceae</taxon>
        <taxon>Filimonas</taxon>
    </lineage>
</organism>
<proteinExistence type="predicted"/>
<dbReference type="RefSeq" id="WP_129001839.1">
    <property type="nucleotide sequence ID" value="NZ_SDHZ01000001.1"/>
</dbReference>
<feature type="transmembrane region" description="Helical" evidence="1">
    <location>
        <begin position="663"/>
        <end position="680"/>
    </location>
</feature>
<dbReference type="AlphaFoldDB" id="A0A4Q1DB04"/>
<keyword evidence="1" id="KW-0472">Membrane</keyword>
<dbReference type="EMBL" id="SDHZ01000001">
    <property type="protein sequence ID" value="RXK86088.1"/>
    <property type="molecule type" value="Genomic_DNA"/>
</dbReference>
<sequence>MTTLREALLELGKKTTPTTILADEGSSLVDFVNDDALGGFELTFAERILLSEGSMLGKADCTIPPYVEYENLVDFSIKPNYIRSEIMEWALGISISKILFRSGTLNIIGADFITNGDIANVNYRTSKVDGLFESNDRFSLNLSSREITLDLHFKYCNFLSGINISNSYCENLLFTSCRFGCANESDSSDGNYSIYAVNTVLKGDFKIDNHPNISKGIQAKMERGKKWLIINSTVDFSHARIDGQFLIGGINDLAQRDQFIVVNGNLDLYSFSGNSINLSGATIAGTIMLSLARFNFLWGGACTADHIVGNGLECSTLYLNGGCFFPKGVVFGKSVVHGDLFLGGSYYGKNDDELKGGSINVSGSRIGRLYLDERMIALGRVDLAHTTIEDSIFFDNAHILGLEKNNKRKAIDAAYIRVKNRISFSPARDIGTYGQQTNYLSSIKSIFNRSLEIDTYTDAAGLHTELDQFGRLEHDIFFPAFSNIENFFPEVDEKHAKIFGEANFEHAIIGGAMDCSGGAFKNPGGDVGDANLPNALNLRFSEISDSLFINRGIGEKKDPFIAEGDIDLQNATINNLFISVPKKGKRNRSVRLNLIGTKYNYVESDCGSSRDFYAAKWIYYRRRSWFGFRKSSNFRQPFEQFSSALFKSGEDNRARDVLIYHRPSANILEYILMFFVRLIYFMGSRIYLCVCFLIFFILVGKFVFGEMLNRHFIIEQGAPDNKVDPLVFSLHRIFPLVDIIDKDAYSISHNCSGYFIVYYVLHSVIGLILLSMLLVNIARMRKGDN</sequence>
<feature type="transmembrane region" description="Helical" evidence="1">
    <location>
        <begin position="756"/>
        <end position="778"/>
    </location>
</feature>
<evidence type="ECO:0000256" key="1">
    <source>
        <dbReference type="SAM" id="Phobius"/>
    </source>
</evidence>
<accession>A0A4Q1DB04</accession>
<evidence type="ECO:0000313" key="3">
    <source>
        <dbReference type="Proteomes" id="UP000290545"/>
    </source>
</evidence>